<gene>
    <name evidence="2" type="ORF">QYF68_16050</name>
</gene>
<accession>A0ABT8HGA6</accession>
<name>A0ABT8HGA6_MYCAO</name>
<dbReference type="Pfam" id="PF13578">
    <property type="entry name" value="Methyltransf_24"/>
    <property type="match status" value="1"/>
</dbReference>
<dbReference type="SUPFAM" id="SSF53335">
    <property type="entry name" value="S-adenosyl-L-methionine-dependent methyltransferases"/>
    <property type="match status" value="1"/>
</dbReference>
<dbReference type="Proteomes" id="UP001172687">
    <property type="component" value="Unassembled WGS sequence"/>
</dbReference>
<dbReference type="GO" id="GO:0032259">
    <property type="term" value="P:methylation"/>
    <property type="evidence" value="ECO:0007669"/>
    <property type="project" value="UniProtKB-KW"/>
</dbReference>
<protein>
    <submittedName>
        <fullName evidence="2">Class I SAM-dependent methyltransferase</fullName>
        <ecNumber evidence="2">2.1.1.-</ecNumber>
    </submittedName>
</protein>
<keyword evidence="2" id="KW-0808">Transferase</keyword>
<feature type="region of interest" description="Disordered" evidence="1">
    <location>
        <begin position="1"/>
        <end position="35"/>
    </location>
</feature>
<keyword evidence="3" id="KW-1185">Reference proteome</keyword>
<organism evidence="2 3">
    <name type="scientific">Mycolicibacterium austroafricanum</name>
    <name type="common">Mycobacterium austroafricanum</name>
    <dbReference type="NCBI Taxonomy" id="39687"/>
    <lineage>
        <taxon>Bacteria</taxon>
        <taxon>Bacillati</taxon>
        <taxon>Actinomycetota</taxon>
        <taxon>Actinomycetes</taxon>
        <taxon>Mycobacteriales</taxon>
        <taxon>Mycobacteriaceae</taxon>
        <taxon>Mycolicibacterium</taxon>
    </lineage>
</organism>
<reference evidence="2" key="1">
    <citation type="submission" date="2023-07" db="EMBL/GenBank/DDBJ databases">
        <title>Degradation of tert-butanol by M. austroafricanum TBA100.</title>
        <authorList>
            <person name="Helbich S."/>
            <person name="Vainshtein Y."/>
        </authorList>
    </citation>
    <scope>NUCLEOTIDE SEQUENCE</scope>
    <source>
        <strain evidence="2">TBA100</strain>
    </source>
</reference>
<dbReference type="InterPro" id="IPR029063">
    <property type="entry name" value="SAM-dependent_MTases_sf"/>
</dbReference>
<evidence type="ECO:0000313" key="2">
    <source>
        <dbReference type="EMBL" id="MDN4519317.1"/>
    </source>
</evidence>
<dbReference type="RefSeq" id="WP_237159940.1">
    <property type="nucleotide sequence ID" value="NZ_JAUHTC010000054.1"/>
</dbReference>
<dbReference type="GO" id="GO:0008168">
    <property type="term" value="F:methyltransferase activity"/>
    <property type="evidence" value="ECO:0007669"/>
    <property type="project" value="UniProtKB-KW"/>
</dbReference>
<keyword evidence="2" id="KW-0489">Methyltransferase</keyword>
<proteinExistence type="predicted"/>
<dbReference type="EC" id="2.1.1.-" evidence="2"/>
<dbReference type="EMBL" id="JAUHTC010000054">
    <property type="protein sequence ID" value="MDN4519317.1"/>
    <property type="molecule type" value="Genomic_DNA"/>
</dbReference>
<sequence length="255" mass="27189">MDDTTASRQSDTVASRQSDTTASRQSDTVASRQSDTALPPVAAALFELAERITGFMPADEGRALYDTALEYLGDGVGVEIGTYCGKSTVMLGAAAQQTGGLLYTVDHHHGSEEHQAGWEYHDASMVDPVTGLFDTLPTLRHALDSAGLDDHVVAVVGRSPVVARGWRTPLRLLFIDGGHTEEAANRDFDGWARWVDVGGALVIHDVFPDPADGGQAPFFIYKRALDCGDFREVRAAGSMRVLERVSGQAGTLGAA</sequence>
<comment type="caution">
    <text evidence="2">The sequence shown here is derived from an EMBL/GenBank/DDBJ whole genome shotgun (WGS) entry which is preliminary data.</text>
</comment>
<evidence type="ECO:0000256" key="1">
    <source>
        <dbReference type="SAM" id="MobiDB-lite"/>
    </source>
</evidence>
<evidence type="ECO:0000313" key="3">
    <source>
        <dbReference type="Proteomes" id="UP001172687"/>
    </source>
</evidence>
<dbReference type="Gene3D" id="3.40.50.150">
    <property type="entry name" value="Vaccinia Virus protein VP39"/>
    <property type="match status" value="1"/>
</dbReference>